<dbReference type="EMBL" id="CP000653">
    <property type="protein sequence ID" value="ABP60183.1"/>
    <property type="molecule type" value="Genomic_DNA"/>
</dbReference>
<evidence type="ECO:0000313" key="1">
    <source>
        <dbReference type="EMBL" id="ABP60183.1"/>
    </source>
</evidence>
<protein>
    <submittedName>
        <fullName evidence="1">Uncharacterized protein</fullName>
    </submittedName>
</protein>
<dbReference type="Proteomes" id="UP000000230">
    <property type="component" value="Chromosome"/>
</dbReference>
<gene>
    <name evidence="1" type="ordered locus">Ent638_1503</name>
</gene>
<evidence type="ECO:0000313" key="2">
    <source>
        <dbReference type="Proteomes" id="UP000000230"/>
    </source>
</evidence>
<sequence length="84" mass="9631">MIERRSYNIPSTVFAVKTLNETRHPAIRWASKRRCHSMNHQTLAIIRSGRHAHSQYSDGDDYHRNGYAIVSVAKDNALSIISHD</sequence>
<name>A0A9J9GFE3_ENT38</name>
<proteinExistence type="predicted"/>
<keyword evidence="2" id="KW-1185">Reference proteome</keyword>
<reference evidence="2" key="1">
    <citation type="journal article" date="2010" name="PLoS Genet.">
        <title>Genome sequence of the plant growth promoting endophytic bacterium Enterobacter sp. 638.</title>
        <authorList>
            <person name="Taghavi S."/>
            <person name="van der Lelie D."/>
            <person name="Hoffman A."/>
            <person name="Zhang Y.B."/>
            <person name="Walla M.D."/>
            <person name="Vangronsveld J."/>
            <person name="Newman L."/>
            <person name="Monchy S."/>
        </authorList>
    </citation>
    <scope>NUCLEOTIDE SEQUENCE [LARGE SCALE GENOMIC DNA]</scope>
    <source>
        <strain evidence="2">638</strain>
    </source>
</reference>
<dbReference type="KEGG" id="ent:Ent638_1503"/>
<dbReference type="AlphaFoldDB" id="A0A9J9GFE3"/>
<accession>A0A9J9GFE3</accession>
<organism evidence="1 2">
    <name type="scientific">Enterobacter sp. (strain 638)</name>
    <dbReference type="NCBI Taxonomy" id="399742"/>
    <lineage>
        <taxon>Bacteria</taxon>
        <taxon>Pseudomonadati</taxon>
        <taxon>Pseudomonadota</taxon>
        <taxon>Gammaproteobacteria</taxon>
        <taxon>Enterobacterales</taxon>
        <taxon>Enterobacteriaceae</taxon>
        <taxon>Enterobacter</taxon>
    </lineage>
</organism>